<keyword evidence="5 6" id="KW-0408">Iron</keyword>
<dbReference type="Pfam" id="PF13442">
    <property type="entry name" value="Cytochrome_CBB3"/>
    <property type="match status" value="2"/>
</dbReference>
<dbReference type="RefSeq" id="WP_041066604.1">
    <property type="nucleotide sequence ID" value="NZ_AP012273.1"/>
</dbReference>
<evidence type="ECO:0000259" key="8">
    <source>
        <dbReference type="PROSITE" id="PS51007"/>
    </source>
</evidence>
<keyword evidence="1" id="KW-0813">Transport</keyword>
<dbReference type="Pfam" id="PF03625">
    <property type="entry name" value="DUF302"/>
    <property type="match status" value="1"/>
</dbReference>
<dbReference type="SUPFAM" id="SSF103247">
    <property type="entry name" value="TT1751-like"/>
    <property type="match status" value="1"/>
</dbReference>
<feature type="domain" description="Cytochrome c" evidence="8">
    <location>
        <begin position="107"/>
        <end position="202"/>
    </location>
</feature>
<evidence type="ECO:0000313" key="9">
    <source>
        <dbReference type="EMBL" id="BAO44125.1"/>
    </source>
</evidence>
<evidence type="ECO:0000313" key="10">
    <source>
        <dbReference type="Proteomes" id="UP000031631"/>
    </source>
</evidence>
<evidence type="ECO:0000256" key="4">
    <source>
        <dbReference type="ARBA" id="ARBA00022982"/>
    </source>
</evidence>
<dbReference type="PROSITE" id="PS51007">
    <property type="entry name" value="CYTC"/>
    <property type="match status" value="2"/>
</dbReference>
<evidence type="ECO:0000256" key="7">
    <source>
        <dbReference type="SAM" id="SignalP"/>
    </source>
</evidence>
<evidence type="ECO:0000256" key="6">
    <source>
        <dbReference type="PROSITE-ProRule" id="PRU00433"/>
    </source>
</evidence>
<dbReference type="PRINTS" id="PR00605">
    <property type="entry name" value="CYTCHROMECIC"/>
</dbReference>
<dbReference type="Gene3D" id="3.30.310.70">
    <property type="entry name" value="TT1751-like domain"/>
    <property type="match status" value="1"/>
</dbReference>
<keyword evidence="3 6" id="KW-0479">Metal-binding</keyword>
<gene>
    <name evidence="9" type="ORF">TBH_C1200</name>
</gene>
<dbReference type="PANTHER" id="PTHR35008">
    <property type="entry name" value="BLL4482 PROTEIN-RELATED"/>
    <property type="match status" value="1"/>
</dbReference>
<dbReference type="KEGG" id="tbn:TBH_C1200"/>
<organism evidence="9 10">
    <name type="scientific">Thiolapillus brandeum</name>
    <dbReference type="NCBI Taxonomy" id="1076588"/>
    <lineage>
        <taxon>Bacteria</taxon>
        <taxon>Pseudomonadati</taxon>
        <taxon>Pseudomonadota</taxon>
        <taxon>Gammaproteobacteria</taxon>
        <taxon>Chromatiales</taxon>
        <taxon>Sedimenticolaceae</taxon>
        <taxon>Thiolapillus</taxon>
    </lineage>
</organism>
<dbReference type="InterPro" id="IPR036909">
    <property type="entry name" value="Cyt_c-like_dom_sf"/>
</dbReference>
<dbReference type="Proteomes" id="UP000031631">
    <property type="component" value="Chromosome"/>
</dbReference>
<dbReference type="EMBL" id="AP012273">
    <property type="protein sequence ID" value="BAO44125.1"/>
    <property type="molecule type" value="Genomic_DNA"/>
</dbReference>
<name>A0A7U6JID5_9GAMM</name>
<dbReference type="InterPro" id="IPR009056">
    <property type="entry name" value="Cyt_c-like_dom"/>
</dbReference>
<protein>
    <submittedName>
        <fullName evidence="9">Cytochrome c</fullName>
    </submittedName>
</protein>
<feature type="chain" id="PRO_5031227000" evidence="7">
    <location>
        <begin position="18"/>
        <end position="342"/>
    </location>
</feature>
<dbReference type="OrthoDB" id="9809720at2"/>
<dbReference type="Gene3D" id="1.10.760.10">
    <property type="entry name" value="Cytochrome c-like domain"/>
    <property type="match status" value="2"/>
</dbReference>
<feature type="signal peptide" evidence="7">
    <location>
        <begin position="1"/>
        <end position="17"/>
    </location>
</feature>
<dbReference type="PANTHER" id="PTHR35008:SF4">
    <property type="entry name" value="BLL4482 PROTEIN"/>
    <property type="match status" value="1"/>
</dbReference>
<sequence>MKYLSLLLLFLGMPLSAAPNGKALYEEKCSVCHHFRGEGGIGLPLTQEILSQVPDDYIAHTIRVGRPGRIMPSFNTLSDAQVDAIIRYIRSWSGKPGPVFKAARLKGNAAKGKPLYEKHCVRCHGQDGSGEGAGTGVTLSRERSFMVMPAALNNPGFQQSASDAMIHDIVLSGRKVGGMPSFKSKLTDQEVADVVAYVRTLKPPVAKQGMEEWRGKPAYIMESPYDFETTVENVKQALTGANFRIFPQRYLEQGLTDEFSVNTRQISIRFCNFKELYHLLNIDPRLGTVLPCRINVIEQDGKVLVISANVAQLATLFNNQELSEVGVLMEEIILSVMEEATL</sequence>
<keyword evidence="4" id="KW-0249">Electron transport</keyword>
<evidence type="ECO:0000256" key="2">
    <source>
        <dbReference type="ARBA" id="ARBA00022617"/>
    </source>
</evidence>
<evidence type="ECO:0000256" key="5">
    <source>
        <dbReference type="ARBA" id="ARBA00023004"/>
    </source>
</evidence>
<dbReference type="AlphaFoldDB" id="A0A7U6JID5"/>
<keyword evidence="2 6" id="KW-0349">Heme</keyword>
<evidence type="ECO:0000256" key="3">
    <source>
        <dbReference type="ARBA" id="ARBA00022723"/>
    </source>
</evidence>
<dbReference type="GO" id="GO:0020037">
    <property type="term" value="F:heme binding"/>
    <property type="evidence" value="ECO:0007669"/>
    <property type="project" value="InterPro"/>
</dbReference>
<dbReference type="InterPro" id="IPR035923">
    <property type="entry name" value="TT1751-like_sf"/>
</dbReference>
<dbReference type="GO" id="GO:0009055">
    <property type="term" value="F:electron transfer activity"/>
    <property type="evidence" value="ECO:0007669"/>
    <property type="project" value="InterPro"/>
</dbReference>
<accession>A0A7U6JID5</accession>
<keyword evidence="7" id="KW-0732">Signal</keyword>
<feature type="domain" description="Cytochrome c" evidence="8">
    <location>
        <begin position="16"/>
        <end position="93"/>
    </location>
</feature>
<evidence type="ECO:0000256" key="1">
    <source>
        <dbReference type="ARBA" id="ARBA00022448"/>
    </source>
</evidence>
<dbReference type="InterPro" id="IPR008168">
    <property type="entry name" value="Cyt_C_IC"/>
</dbReference>
<proteinExistence type="predicted"/>
<dbReference type="CDD" id="cd14797">
    <property type="entry name" value="DUF302"/>
    <property type="match status" value="1"/>
</dbReference>
<dbReference type="InterPro" id="IPR005180">
    <property type="entry name" value="DUF302"/>
</dbReference>
<dbReference type="GO" id="GO:0005506">
    <property type="term" value="F:iron ion binding"/>
    <property type="evidence" value="ECO:0007669"/>
    <property type="project" value="InterPro"/>
</dbReference>
<dbReference type="InterPro" id="IPR051459">
    <property type="entry name" value="Cytochrome_c-type_DH"/>
</dbReference>
<reference evidence="9 10" key="1">
    <citation type="journal article" date="2014" name="PLoS ONE">
        <title>Physiological and genomic features of a novel sulfur-oxidizing gammaproteobacterium belonging to a previously uncultivated symbiotic lineage isolated from a hydrothermal vent.</title>
        <authorList>
            <person name="Nunoura T."/>
            <person name="Takaki Y."/>
            <person name="Kazama H."/>
            <person name="Kakuta J."/>
            <person name="Shimamura S."/>
            <person name="Makita H."/>
            <person name="Hirai M."/>
            <person name="Miyazaki M."/>
            <person name="Takai K."/>
        </authorList>
    </citation>
    <scope>NUCLEOTIDE SEQUENCE [LARGE SCALE GENOMIC DNA]</scope>
    <source>
        <strain evidence="9 10">Hiromi1</strain>
    </source>
</reference>
<dbReference type="SUPFAM" id="SSF46626">
    <property type="entry name" value="Cytochrome c"/>
    <property type="match status" value="2"/>
</dbReference>
<keyword evidence="10" id="KW-1185">Reference proteome</keyword>